<dbReference type="STRING" id="71999.KPaMU14_06780"/>
<keyword evidence="3" id="KW-1185">Reference proteome</keyword>
<feature type="transmembrane region" description="Helical" evidence="1">
    <location>
        <begin position="29"/>
        <end position="51"/>
    </location>
</feature>
<accession>M2YAK1</accession>
<evidence type="ECO:0000256" key="1">
    <source>
        <dbReference type="SAM" id="Phobius"/>
    </source>
</evidence>
<dbReference type="EMBL" id="ANHZ02000041">
    <property type="protein sequence ID" value="EME35475.1"/>
    <property type="molecule type" value="Genomic_DNA"/>
</dbReference>
<evidence type="ECO:0000313" key="2">
    <source>
        <dbReference type="EMBL" id="EME35475.1"/>
    </source>
</evidence>
<comment type="caution">
    <text evidence="2">The sequence shown here is derived from an EMBL/GenBank/DDBJ whole genome shotgun (WGS) entry which is preliminary data.</text>
</comment>
<keyword evidence="1" id="KW-1133">Transmembrane helix</keyword>
<dbReference type="InterPro" id="IPR021414">
    <property type="entry name" value="DUF3054"/>
</dbReference>
<keyword evidence="1" id="KW-0812">Transmembrane</keyword>
<evidence type="ECO:0008006" key="4">
    <source>
        <dbReference type="Google" id="ProtNLM"/>
    </source>
</evidence>
<keyword evidence="1" id="KW-0472">Membrane</keyword>
<evidence type="ECO:0000313" key="3">
    <source>
        <dbReference type="Proteomes" id="UP000009877"/>
    </source>
</evidence>
<reference evidence="2 3" key="1">
    <citation type="journal article" date="2014" name="Genome Announc.">
        <title>Draft Genome Sequence of Kocuria palustris PEL.</title>
        <authorList>
            <person name="Sharma G."/>
            <person name="Khatri I."/>
            <person name="Subramanian S."/>
        </authorList>
    </citation>
    <scope>NUCLEOTIDE SEQUENCE [LARGE SCALE GENOMIC DNA]</scope>
    <source>
        <strain evidence="2 3">PEL</strain>
    </source>
</reference>
<sequence>MILWVVLDAILVCLFGAIGKSSHDGSAWLFFDAAWPFLVGLGVGWLAVAFLRHPGRELVSGLIIWALTVVVGALLRVAAGDGAPVSFLLVTASVLLVFLLGWRLIASVVVRVRR</sequence>
<dbReference type="Proteomes" id="UP000009877">
    <property type="component" value="Unassembled WGS sequence"/>
</dbReference>
<feature type="transmembrane region" description="Helical" evidence="1">
    <location>
        <begin position="85"/>
        <end position="105"/>
    </location>
</feature>
<proteinExistence type="predicted"/>
<dbReference type="AlphaFoldDB" id="M2YAK1"/>
<gene>
    <name evidence="2" type="ORF">C884_01988</name>
</gene>
<protein>
    <recommendedName>
        <fullName evidence="4">DUF3054 domain-containing protein</fullName>
    </recommendedName>
</protein>
<organism evidence="2 3">
    <name type="scientific">Kocuria palustris PEL</name>
    <dbReference type="NCBI Taxonomy" id="1236550"/>
    <lineage>
        <taxon>Bacteria</taxon>
        <taxon>Bacillati</taxon>
        <taxon>Actinomycetota</taxon>
        <taxon>Actinomycetes</taxon>
        <taxon>Micrococcales</taxon>
        <taxon>Micrococcaceae</taxon>
        <taxon>Kocuria</taxon>
    </lineage>
</organism>
<feature type="transmembrane region" description="Helical" evidence="1">
    <location>
        <begin position="58"/>
        <end position="79"/>
    </location>
</feature>
<name>M2YAK1_9MICC</name>
<dbReference type="Pfam" id="PF11255">
    <property type="entry name" value="DUF3054"/>
    <property type="match status" value="1"/>
</dbReference>